<dbReference type="InterPro" id="IPR006527">
    <property type="entry name" value="F-box-assoc_dom_typ1"/>
</dbReference>
<keyword evidence="3" id="KW-1185">Reference proteome</keyword>
<comment type="caution">
    <text evidence="2">The sequence shown here is derived from an EMBL/GenBank/DDBJ whole genome shotgun (WGS) entry which is preliminary data.</text>
</comment>
<dbReference type="Pfam" id="PF07734">
    <property type="entry name" value="FBA_1"/>
    <property type="match status" value="1"/>
</dbReference>
<evidence type="ECO:0000259" key="1">
    <source>
        <dbReference type="Pfam" id="PF07734"/>
    </source>
</evidence>
<organism evidence="2 3">
    <name type="scientific">Lolium multiflorum</name>
    <name type="common">Italian ryegrass</name>
    <name type="synonym">Lolium perenne subsp. multiflorum</name>
    <dbReference type="NCBI Taxonomy" id="4521"/>
    <lineage>
        <taxon>Eukaryota</taxon>
        <taxon>Viridiplantae</taxon>
        <taxon>Streptophyta</taxon>
        <taxon>Embryophyta</taxon>
        <taxon>Tracheophyta</taxon>
        <taxon>Spermatophyta</taxon>
        <taxon>Magnoliopsida</taxon>
        <taxon>Liliopsida</taxon>
        <taxon>Poales</taxon>
        <taxon>Poaceae</taxon>
        <taxon>BOP clade</taxon>
        <taxon>Pooideae</taxon>
        <taxon>Poodae</taxon>
        <taxon>Poeae</taxon>
        <taxon>Poeae Chloroplast Group 2 (Poeae type)</taxon>
        <taxon>Loliodinae</taxon>
        <taxon>Loliinae</taxon>
        <taxon>Lolium</taxon>
    </lineage>
</organism>
<dbReference type="SUPFAM" id="SSF81383">
    <property type="entry name" value="F-box domain"/>
    <property type="match status" value="1"/>
</dbReference>
<dbReference type="InterPro" id="IPR050796">
    <property type="entry name" value="SCF_F-box_component"/>
</dbReference>
<feature type="domain" description="F-box associated beta-propeller type 1" evidence="1">
    <location>
        <begin position="109"/>
        <end position="327"/>
    </location>
</feature>
<accession>A0AAD8RWZ8</accession>
<dbReference type="CDD" id="cd22157">
    <property type="entry name" value="F-box_AtFBW1-like"/>
    <property type="match status" value="1"/>
</dbReference>
<dbReference type="Proteomes" id="UP001231189">
    <property type="component" value="Unassembled WGS sequence"/>
</dbReference>
<evidence type="ECO:0000313" key="3">
    <source>
        <dbReference type="Proteomes" id="UP001231189"/>
    </source>
</evidence>
<dbReference type="PANTHER" id="PTHR31672">
    <property type="entry name" value="BNACNNG10540D PROTEIN"/>
    <property type="match status" value="1"/>
</dbReference>
<dbReference type="NCBIfam" id="TIGR01640">
    <property type="entry name" value="F_box_assoc_1"/>
    <property type="match status" value="1"/>
</dbReference>
<gene>
    <name evidence="2" type="ORF">QYE76_006812</name>
</gene>
<dbReference type="EMBL" id="JAUUTY010000005">
    <property type="protein sequence ID" value="KAK1632497.1"/>
    <property type="molecule type" value="Genomic_DNA"/>
</dbReference>
<dbReference type="PANTHER" id="PTHR31672:SF13">
    <property type="entry name" value="F-BOX PROTEIN CPR30-LIKE"/>
    <property type="match status" value="1"/>
</dbReference>
<dbReference type="InterPro" id="IPR017451">
    <property type="entry name" value="F-box-assoc_interact_dom"/>
</dbReference>
<name>A0AAD8RWZ8_LOLMU</name>
<proteinExistence type="predicted"/>
<dbReference type="AlphaFoldDB" id="A0AAD8RWZ8"/>
<sequence>MDHRRRRPEKRLRITTPPPAAGIALPDDLLFMEVLVRLPAKCLLRFKSVCRSWCVGMADAGFIRRQRNFSRASPPSMLLIGRKSATEDEEEPSGDITFYRLRLGETPGKSKVKAQLLLEKACPLEAATSVMHCDGLVSIVTATDQVFVCNPATNELVALPLGSPNVENTKFPSGAIGFDRWRNQYVVARYFYRRRCYDDESGGKLDYDIGHEIFTLGGESWELTADPPHAIGGTRPVYTGDAFYWACDEDEHPRPSSLLRFSLRHRTFGLVPCPPKFGYHTALDHLAELDGKLCYVNNGASLTTFDVWQLADDDGTGGPAHWSLRCRIDPGDDDECFGSYGFLPLWATGDRMLAMVSDETLYWCDEKSQGVEEAVDLEEALDLEEGNYVRHVVPYRESLVSIRNCTVQGHHS</sequence>
<protein>
    <recommendedName>
        <fullName evidence="1">F-box associated beta-propeller type 1 domain-containing protein</fullName>
    </recommendedName>
</protein>
<evidence type="ECO:0000313" key="2">
    <source>
        <dbReference type="EMBL" id="KAK1632497.1"/>
    </source>
</evidence>
<dbReference type="InterPro" id="IPR036047">
    <property type="entry name" value="F-box-like_dom_sf"/>
</dbReference>
<reference evidence="2" key="1">
    <citation type="submission" date="2023-07" db="EMBL/GenBank/DDBJ databases">
        <title>A chromosome-level genome assembly of Lolium multiflorum.</title>
        <authorList>
            <person name="Chen Y."/>
            <person name="Copetti D."/>
            <person name="Kolliker R."/>
            <person name="Studer B."/>
        </authorList>
    </citation>
    <scope>NUCLEOTIDE SEQUENCE</scope>
    <source>
        <strain evidence="2">02402/16</strain>
        <tissue evidence="2">Leaf</tissue>
    </source>
</reference>